<feature type="compositionally biased region" description="Basic and acidic residues" evidence="6">
    <location>
        <begin position="594"/>
        <end position="606"/>
    </location>
</feature>
<evidence type="ECO:0000259" key="7">
    <source>
        <dbReference type="SMART" id="SM01370"/>
    </source>
</evidence>
<evidence type="ECO:0000256" key="3">
    <source>
        <dbReference type="ARBA" id="ARBA00023015"/>
    </source>
</evidence>
<feature type="compositionally biased region" description="Low complexity" evidence="6">
    <location>
        <begin position="200"/>
        <end position="219"/>
    </location>
</feature>
<feature type="domain" description="TAFII55 protein conserved region" evidence="7">
    <location>
        <begin position="315"/>
        <end position="477"/>
    </location>
</feature>
<dbReference type="AlphaFoldDB" id="A0A553I8Q2"/>
<keyword evidence="5" id="KW-0539">Nucleus</keyword>
<keyword evidence="9" id="KW-1185">Reference proteome</keyword>
<feature type="compositionally biased region" description="Acidic residues" evidence="6">
    <location>
        <begin position="566"/>
        <end position="593"/>
    </location>
</feature>
<reference evidence="9" key="1">
    <citation type="submission" date="2019-06" db="EMBL/GenBank/DDBJ databases">
        <title>Draft genome sequence of the griseofulvin-producing fungus Xylaria cubensis strain G536.</title>
        <authorList>
            <person name="Mead M.E."/>
            <person name="Raja H.A."/>
            <person name="Steenwyk J.L."/>
            <person name="Knowles S.L."/>
            <person name="Oberlies N.H."/>
            <person name="Rokas A."/>
        </authorList>
    </citation>
    <scope>NUCLEOTIDE SEQUENCE [LARGE SCALE GENOMIC DNA]</scope>
    <source>
        <strain evidence="9">G536</strain>
    </source>
</reference>
<comment type="caution">
    <text evidence="8">The sequence shown here is derived from an EMBL/GenBank/DDBJ whole genome shotgun (WGS) entry which is preliminary data.</text>
</comment>
<sequence>MIGTLDVRLCRLFEREAGQLSSDKRISAAWWASSRAHQVATVGLVSRLNLEGATNITKCDHQSWPSAIRSIALGSSSSSASLQLASPQASSSNSSRTILNFDFLRSPQPPFTPHCVASPHVATHTEGIFMMASINGKPTLKVNTNHQQMPPPSLTSTTPAPENPRPILKLNTTSRKSSFSGDGIPTPSGEKKILKIKINSQPGTPAPTTTTQTSSTTKTKAGRTSKPTAKLVDSKKRGYESDEDTPLSIARAESRPNKTIKLTHKVIQKKPSSAALHPGTPISAIRFKPKGEVISHKPGDAYDSEASDREADPQRETNFILRVMDGEPAQYLKKALAEGTIGQPKANGGADFSVQFIDSRERRAMVTINGINYAAVLVQLPTITEAMKTWDRKSMMKNSDVTEMLLCFAVVGGELEAKTVPLPSMVMKNELRWPHGITPPMHDAPNRRFRKTLSEKQWERTQNLVSKLLEDDAAADEVRTDLIMEDDGDADYEDDEDAEGELEQDDYFGDQPQQDTDMDAEAEEDLLREFLADDEELGGATPATQVEAPTPMTMGGNTPMPLQEEQASEEEDEEEDISDEDEDDDDEADDDDNGNDRERKQQLSELHELQKQLQEAEKKLETTTMPILKKRISSGIESIKKEISVKKAALGLTEED</sequence>
<evidence type="ECO:0000256" key="6">
    <source>
        <dbReference type="SAM" id="MobiDB-lite"/>
    </source>
</evidence>
<comment type="subcellular location">
    <subcellularLocation>
        <location evidence="1">Nucleus</location>
    </subcellularLocation>
</comment>
<dbReference type="PANTHER" id="PTHR12228:SF0">
    <property type="entry name" value="TATA-BOX BINDING PROTEIN ASSOCIATED FACTOR 7"/>
    <property type="match status" value="1"/>
</dbReference>
<dbReference type="SMART" id="SM01370">
    <property type="entry name" value="TAFII55_N"/>
    <property type="match status" value="1"/>
</dbReference>
<evidence type="ECO:0000256" key="5">
    <source>
        <dbReference type="ARBA" id="ARBA00023242"/>
    </source>
</evidence>
<evidence type="ECO:0000256" key="2">
    <source>
        <dbReference type="ARBA" id="ARBA00009368"/>
    </source>
</evidence>
<dbReference type="CDD" id="cd08047">
    <property type="entry name" value="TAF7"/>
    <property type="match status" value="1"/>
</dbReference>
<dbReference type="InterPro" id="IPR037817">
    <property type="entry name" value="TAF7"/>
</dbReference>
<dbReference type="OrthoDB" id="153872at2759"/>
<feature type="compositionally biased region" description="Polar residues" evidence="6">
    <location>
        <begin position="170"/>
        <end position="180"/>
    </location>
</feature>
<name>A0A553I8Q2_9PEZI</name>
<dbReference type="PANTHER" id="PTHR12228">
    <property type="entry name" value="TRANSCRIPTION INITIATION FACTOR TFIID 55 KD SUBUNIT-RELATED"/>
    <property type="match status" value="1"/>
</dbReference>
<protein>
    <recommendedName>
        <fullName evidence="7">TAFII55 protein conserved region domain-containing protein</fullName>
    </recommendedName>
</protein>
<dbReference type="Pfam" id="PF04658">
    <property type="entry name" value="TAFII55_N"/>
    <property type="match status" value="1"/>
</dbReference>
<keyword evidence="4" id="KW-0804">Transcription</keyword>
<accession>A0A553I8Q2</accession>
<feature type="region of interest" description="Disordered" evidence="6">
    <location>
        <begin position="481"/>
        <end position="515"/>
    </location>
</feature>
<feature type="region of interest" description="Disordered" evidence="6">
    <location>
        <begin position="530"/>
        <end position="606"/>
    </location>
</feature>
<comment type="similarity">
    <text evidence="2">Belongs to the TAF7 family.</text>
</comment>
<keyword evidence="3" id="KW-0805">Transcription regulation</keyword>
<gene>
    <name evidence="8" type="ORF">FHL15_002482</name>
</gene>
<dbReference type="EMBL" id="VFLP01000010">
    <property type="protein sequence ID" value="TRX96580.1"/>
    <property type="molecule type" value="Genomic_DNA"/>
</dbReference>
<evidence type="ECO:0000313" key="8">
    <source>
        <dbReference type="EMBL" id="TRX96580.1"/>
    </source>
</evidence>
<feature type="region of interest" description="Disordered" evidence="6">
    <location>
        <begin position="142"/>
        <end position="256"/>
    </location>
</feature>
<dbReference type="GO" id="GO:0051123">
    <property type="term" value="P:RNA polymerase II preinitiation complex assembly"/>
    <property type="evidence" value="ECO:0007669"/>
    <property type="project" value="TreeGrafter"/>
</dbReference>
<evidence type="ECO:0000256" key="4">
    <source>
        <dbReference type="ARBA" id="ARBA00023163"/>
    </source>
</evidence>
<proteinExistence type="inferred from homology"/>
<dbReference type="InterPro" id="IPR006751">
    <property type="entry name" value="TAFII55_prot_cons_reg"/>
</dbReference>
<feature type="region of interest" description="Disordered" evidence="6">
    <location>
        <begin position="293"/>
        <end position="312"/>
    </location>
</feature>
<dbReference type="GO" id="GO:0016251">
    <property type="term" value="F:RNA polymerase II general transcription initiation factor activity"/>
    <property type="evidence" value="ECO:0007669"/>
    <property type="project" value="TreeGrafter"/>
</dbReference>
<organism evidence="8 9">
    <name type="scientific">Xylaria flabelliformis</name>
    <dbReference type="NCBI Taxonomy" id="2512241"/>
    <lineage>
        <taxon>Eukaryota</taxon>
        <taxon>Fungi</taxon>
        <taxon>Dikarya</taxon>
        <taxon>Ascomycota</taxon>
        <taxon>Pezizomycotina</taxon>
        <taxon>Sordariomycetes</taxon>
        <taxon>Xylariomycetidae</taxon>
        <taxon>Xylariales</taxon>
        <taxon>Xylariaceae</taxon>
        <taxon>Xylaria</taxon>
    </lineage>
</organism>
<evidence type="ECO:0000313" key="9">
    <source>
        <dbReference type="Proteomes" id="UP000319160"/>
    </source>
</evidence>
<dbReference type="GO" id="GO:0005669">
    <property type="term" value="C:transcription factor TFIID complex"/>
    <property type="evidence" value="ECO:0007669"/>
    <property type="project" value="InterPro"/>
</dbReference>
<evidence type="ECO:0000256" key="1">
    <source>
        <dbReference type="ARBA" id="ARBA00004123"/>
    </source>
</evidence>
<dbReference type="STRING" id="2512241.A0A553I8Q2"/>
<feature type="compositionally biased region" description="Acidic residues" evidence="6">
    <location>
        <begin position="483"/>
        <end position="508"/>
    </location>
</feature>
<dbReference type="Proteomes" id="UP000319160">
    <property type="component" value="Unassembled WGS sequence"/>
</dbReference>